<keyword evidence="2" id="KW-1185">Reference proteome</keyword>
<evidence type="ECO:0000313" key="2">
    <source>
        <dbReference type="Proteomes" id="UP000185999"/>
    </source>
</evidence>
<dbReference type="AlphaFoldDB" id="A0A1N7M2X3"/>
<organism evidence="1 2">
    <name type="scientific">Neptunomonas antarctica</name>
    <dbReference type="NCBI Taxonomy" id="619304"/>
    <lineage>
        <taxon>Bacteria</taxon>
        <taxon>Pseudomonadati</taxon>
        <taxon>Pseudomonadota</taxon>
        <taxon>Gammaproteobacteria</taxon>
        <taxon>Oceanospirillales</taxon>
        <taxon>Oceanospirillaceae</taxon>
        <taxon>Neptunomonas</taxon>
    </lineage>
</organism>
<dbReference type="EMBL" id="FTOE01000005">
    <property type="protein sequence ID" value="SIS80402.1"/>
    <property type="molecule type" value="Genomic_DNA"/>
</dbReference>
<accession>A0A1N7M2X3</accession>
<proteinExistence type="predicted"/>
<dbReference type="STRING" id="619304.SAMN05421760_105115"/>
<dbReference type="Proteomes" id="UP000185999">
    <property type="component" value="Unassembled WGS sequence"/>
</dbReference>
<reference evidence="2" key="1">
    <citation type="submission" date="2017-01" db="EMBL/GenBank/DDBJ databases">
        <authorList>
            <person name="Varghese N."/>
            <person name="Submissions S."/>
        </authorList>
    </citation>
    <scope>NUCLEOTIDE SEQUENCE [LARGE SCALE GENOMIC DNA]</scope>
    <source>
        <strain evidence="2">DSM 22306</strain>
    </source>
</reference>
<gene>
    <name evidence="1" type="ORF">SAMN05421760_105115</name>
</gene>
<protein>
    <submittedName>
        <fullName evidence="1">Uncharacterized protein</fullName>
    </submittedName>
</protein>
<name>A0A1N7M2X3_9GAMM</name>
<sequence>MNYLTFIFIVTGESSSVLLETLLQKSNKVSNRKQIYLIGISVATVKWEVKMSDYEVDLLIFVVNK</sequence>
<evidence type="ECO:0000313" key="1">
    <source>
        <dbReference type="EMBL" id="SIS80402.1"/>
    </source>
</evidence>